<comment type="caution">
    <text evidence="2">The sequence shown here is derived from an EMBL/GenBank/DDBJ whole genome shotgun (WGS) entry which is preliminary data.</text>
</comment>
<protein>
    <submittedName>
        <fullName evidence="2">Uncharacterized protein</fullName>
    </submittedName>
</protein>
<sequence length="111" mass="11957">MASGRLCLPAGVPAVVGRQLAAGGCVSRHLVAVLAGSWLLVAFAALLQLTYRYSDAIRRNSSKSFSVSVRSTKRGMVLPFQPLSLAFNHVNYYVDMPAVSKSHICCFSILI</sequence>
<organism evidence="2 3">
    <name type="scientific">Zingiber officinale</name>
    <name type="common">Ginger</name>
    <name type="synonym">Amomum zingiber</name>
    <dbReference type="NCBI Taxonomy" id="94328"/>
    <lineage>
        <taxon>Eukaryota</taxon>
        <taxon>Viridiplantae</taxon>
        <taxon>Streptophyta</taxon>
        <taxon>Embryophyta</taxon>
        <taxon>Tracheophyta</taxon>
        <taxon>Spermatophyta</taxon>
        <taxon>Magnoliopsida</taxon>
        <taxon>Liliopsida</taxon>
        <taxon>Zingiberales</taxon>
        <taxon>Zingiberaceae</taxon>
        <taxon>Zingiber</taxon>
    </lineage>
</organism>
<evidence type="ECO:0000256" key="1">
    <source>
        <dbReference type="SAM" id="Phobius"/>
    </source>
</evidence>
<keyword evidence="1" id="KW-0472">Membrane</keyword>
<name>A0A8J5LTQ3_ZINOF</name>
<accession>A0A8J5LTQ3</accession>
<evidence type="ECO:0000313" key="3">
    <source>
        <dbReference type="Proteomes" id="UP000734854"/>
    </source>
</evidence>
<feature type="transmembrane region" description="Helical" evidence="1">
    <location>
        <begin position="31"/>
        <end position="51"/>
    </location>
</feature>
<dbReference type="EMBL" id="JACMSC010000003">
    <property type="protein sequence ID" value="KAG6529923.1"/>
    <property type="molecule type" value="Genomic_DNA"/>
</dbReference>
<evidence type="ECO:0000313" key="2">
    <source>
        <dbReference type="EMBL" id="KAG6529923.1"/>
    </source>
</evidence>
<reference evidence="2 3" key="1">
    <citation type="submission" date="2020-08" db="EMBL/GenBank/DDBJ databases">
        <title>Plant Genome Project.</title>
        <authorList>
            <person name="Zhang R.-G."/>
        </authorList>
    </citation>
    <scope>NUCLEOTIDE SEQUENCE [LARGE SCALE GENOMIC DNA]</scope>
    <source>
        <tissue evidence="2">Rhizome</tissue>
    </source>
</reference>
<dbReference type="Proteomes" id="UP000734854">
    <property type="component" value="Unassembled WGS sequence"/>
</dbReference>
<keyword evidence="1" id="KW-0812">Transmembrane</keyword>
<gene>
    <name evidence="2" type="ORF">ZIOFF_012140</name>
</gene>
<proteinExistence type="predicted"/>
<keyword evidence="3" id="KW-1185">Reference proteome</keyword>
<keyword evidence="1" id="KW-1133">Transmembrane helix</keyword>
<dbReference type="AlphaFoldDB" id="A0A8J5LTQ3"/>